<feature type="region of interest" description="Disordered" evidence="2">
    <location>
        <begin position="452"/>
        <end position="475"/>
    </location>
</feature>
<dbReference type="InterPro" id="IPR013087">
    <property type="entry name" value="Znf_C2H2_type"/>
</dbReference>
<dbReference type="SMART" id="SM00355">
    <property type="entry name" value="ZnF_C2H2"/>
    <property type="match status" value="2"/>
</dbReference>
<feature type="coiled-coil region" evidence="1">
    <location>
        <begin position="20"/>
        <end position="124"/>
    </location>
</feature>
<dbReference type="EMBL" id="JAJSOF020000033">
    <property type="protein sequence ID" value="KAJ4430258.1"/>
    <property type="molecule type" value="Genomic_DNA"/>
</dbReference>
<evidence type="ECO:0000259" key="3">
    <source>
        <dbReference type="SMART" id="SM00355"/>
    </source>
</evidence>
<feature type="coiled-coil region" evidence="1">
    <location>
        <begin position="679"/>
        <end position="720"/>
    </location>
</feature>
<keyword evidence="5" id="KW-1185">Reference proteome</keyword>
<evidence type="ECO:0000256" key="2">
    <source>
        <dbReference type="SAM" id="MobiDB-lite"/>
    </source>
</evidence>
<accession>A0ABQ8S882</accession>
<feature type="domain" description="C2H2-type" evidence="3">
    <location>
        <begin position="249"/>
        <end position="271"/>
    </location>
</feature>
<organism evidence="4 5">
    <name type="scientific">Periplaneta americana</name>
    <name type="common">American cockroach</name>
    <name type="synonym">Blatta americana</name>
    <dbReference type="NCBI Taxonomy" id="6978"/>
    <lineage>
        <taxon>Eukaryota</taxon>
        <taxon>Metazoa</taxon>
        <taxon>Ecdysozoa</taxon>
        <taxon>Arthropoda</taxon>
        <taxon>Hexapoda</taxon>
        <taxon>Insecta</taxon>
        <taxon>Pterygota</taxon>
        <taxon>Neoptera</taxon>
        <taxon>Polyneoptera</taxon>
        <taxon>Dictyoptera</taxon>
        <taxon>Blattodea</taxon>
        <taxon>Blattoidea</taxon>
        <taxon>Blattidae</taxon>
        <taxon>Blattinae</taxon>
        <taxon>Periplaneta</taxon>
    </lineage>
</organism>
<comment type="caution">
    <text evidence="4">The sequence shown here is derived from an EMBL/GenBank/DDBJ whole genome shotgun (WGS) entry which is preliminary data.</text>
</comment>
<gene>
    <name evidence="4" type="ORF">ANN_22470</name>
</gene>
<dbReference type="Proteomes" id="UP001148838">
    <property type="component" value="Unassembled WGS sequence"/>
</dbReference>
<sequence length="781" mass="86951">MPLTDNGGPLIPAVTRQIQIDELQRQLVNEHNKVAELQQDLQNVKSEHLLIKELEEQIRDVQNERTILKEHNEHLLALTSSKQNQNLEQEVALHSQIAQMENLLEKEQRERAQLVQQIEELKAVTHEQSHLQNSVSQEEALRAQLLKVNYVEKILATRGINIHLARSHDSMQESLNNINEDILYDPDQKNEDPVTSQINYSSNIEQINHLMGDTDNNESSIPNIIQHHMNMNDICSSSTTSTPCLVSTALCKACGKSFSQWGIDLHIARCHESLNHNPTVSSDISVNNSHVLIDSSPSNNIAEGFFSCPICPSTDSKIFKSARGLKIHCFRVHSQSFIPDSCTHKSIDDFFSKLSTPKKNVNVIPKGARSSAASRLSQQIDFCLSHNTTTSWHDLFLFAYLALRVPDRSGDSPSNQICRVEQKVSEGDIRGTVYFLSSDMGVADPTTATYDVLKSKHPSPSRPSSFPGLPDPSAPRLSVTNEDILKSLQSFPQGSTAGINGLRPQHLKDLVSVSADKLLFSFKSEQDIARLLALQESESGAWLHALPSPHIGTLIDSTSFKIAIALRLGCKLCQPHQCICGGIADIYGHHALSCARSKSRIPRHTSLNDIIKRSLTSCGIPSLLEPPGISNADGVPTSRLHILKFLQAFQMMMVMILVVDLQSKLAETLSEKTQILLNLEETKTQVNELKSAHDSLVIKLKDLQAQYTEAESQLLALQQSQQLMHLQVADLESIVFIELVEAPLHWSLQIRVSSNNKFSSRWIGHNESVVLIPYHSTGLIF</sequence>
<proteinExistence type="predicted"/>
<evidence type="ECO:0000313" key="4">
    <source>
        <dbReference type="EMBL" id="KAJ4430258.1"/>
    </source>
</evidence>
<protein>
    <recommendedName>
        <fullName evidence="3">C2H2-type domain-containing protein</fullName>
    </recommendedName>
</protein>
<reference evidence="4 5" key="1">
    <citation type="journal article" date="2022" name="Allergy">
        <title>Genome assembly and annotation of Periplaneta americana reveal a comprehensive cockroach allergen profile.</title>
        <authorList>
            <person name="Wang L."/>
            <person name="Xiong Q."/>
            <person name="Saelim N."/>
            <person name="Wang L."/>
            <person name="Nong W."/>
            <person name="Wan A.T."/>
            <person name="Shi M."/>
            <person name="Liu X."/>
            <person name="Cao Q."/>
            <person name="Hui J.H.L."/>
            <person name="Sookrung N."/>
            <person name="Leung T.F."/>
            <person name="Tungtrongchitr A."/>
            <person name="Tsui S.K.W."/>
        </authorList>
    </citation>
    <scope>NUCLEOTIDE SEQUENCE [LARGE SCALE GENOMIC DNA]</scope>
    <source>
        <strain evidence="4">PWHHKU_190912</strain>
    </source>
</reference>
<evidence type="ECO:0000256" key="1">
    <source>
        <dbReference type="SAM" id="Coils"/>
    </source>
</evidence>
<name>A0ABQ8S882_PERAM</name>
<evidence type="ECO:0000313" key="5">
    <source>
        <dbReference type="Proteomes" id="UP001148838"/>
    </source>
</evidence>
<keyword evidence="1" id="KW-0175">Coiled coil</keyword>
<feature type="domain" description="C2H2-type" evidence="3">
    <location>
        <begin position="306"/>
        <end position="333"/>
    </location>
</feature>